<dbReference type="GO" id="GO:0009279">
    <property type="term" value="C:cell outer membrane"/>
    <property type="evidence" value="ECO:0007669"/>
    <property type="project" value="UniProtKB-SubCell"/>
</dbReference>
<keyword evidence="11 13" id="KW-0998">Cell outer membrane</keyword>
<evidence type="ECO:0000256" key="4">
    <source>
        <dbReference type="ARBA" id="ARBA00016202"/>
    </source>
</evidence>
<evidence type="ECO:0000256" key="7">
    <source>
        <dbReference type="ARBA" id="ARBA00022927"/>
    </source>
</evidence>
<dbReference type="eggNOG" id="COG3017">
    <property type="taxonomic scope" value="Bacteria"/>
</dbReference>
<dbReference type="SUPFAM" id="SSF89392">
    <property type="entry name" value="Prokaryotic lipoproteins and lipoprotein localization factors"/>
    <property type="match status" value="1"/>
</dbReference>
<dbReference type="Proteomes" id="UP000014463">
    <property type="component" value="Unassembled WGS sequence"/>
</dbReference>
<evidence type="ECO:0000313" key="15">
    <source>
        <dbReference type="EMBL" id="EPC03767.1"/>
    </source>
</evidence>
<dbReference type="RefSeq" id="WP_016414499.1">
    <property type="nucleotide sequence ID" value="NZ_AUAB01000014.1"/>
</dbReference>
<keyword evidence="5 13" id="KW-0813">Transport</keyword>
<keyword evidence="6 13" id="KW-0732">Signal</keyword>
<protein>
    <recommendedName>
        <fullName evidence="4 13">Outer-membrane lipoprotein LolB</fullName>
    </recommendedName>
</protein>
<dbReference type="NCBIfam" id="TIGR00548">
    <property type="entry name" value="lolB"/>
    <property type="match status" value="1"/>
</dbReference>
<dbReference type="GO" id="GO:0015031">
    <property type="term" value="P:protein transport"/>
    <property type="evidence" value="ECO:0007669"/>
    <property type="project" value="UniProtKB-KW"/>
</dbReference>
<dbReference type="CDD" id="cd16326">
    <property type="entry name" value="LolB"/>
    <property type="match status" value="1"/>
</dbReference>
<keyword evidence="9 13" id="KW-0564">Palmitate</keyword>
<dbReference type="HAMAP" id="MF_00233">
    <property type="entry name" value="LolB"/>
    <property type="match status" value="1"/>
</dbReference>
<dbReference type="GO" id="GO:0044874">
    <property type="term" value="P:lipoprotein localization to outer membrane"/>
    <property type="evidence" value="ECO:0007669"/>
    <property type="project" value="UniProtKB-UniRule"/>
</dbReference>
<dbReference type="PROSITE" id="PS51257">
    <property type="entry name" value="PROKAR_LIPOPROTEIN"/>
    <property type="match status" value="1"/>
</dbReference>
<keyword evidence="10 13" id="KW-0143">Chaperone</keyword>
<comment type="similarity">
    <text evidence="2 13">Belongs to the LolB family.</text>
</comment>
<keyword evidence="16" id="KW-1185">Reference proteome</keyword>
<evidence type="ECO:0000256" key="11">
    <source>
        <dbReference type="ARBA" id="ARBA00023237"/>
    </source>
</evidence>
<dbReference type="EMBL" id="ASTJ01000011">
    <property type="protein sequence ID" value="EPC03767.1"/>
    <property type="molecule type" value="Genomic_DNA"/>
</dbReference>
<gene>
    <name evidence="13" type="primary">lolB</name>
    <name evidence="15" type="ORF">L861_00290</name>
</gene>
<keyword evidence="8 13" id="KW-0472">Membrane</keyword>
<name>S2KNV2_LITA3</name>
<evidence type="ECO:0000256" key="13">
    <source>
        <dbReference type="HAMAP-Rule" id="MF_00233"/>
    </source>
</evidence>
<dbReference type="Pfam" id="PF03550">
    <property type="entry name" value="LolB"/>
    <property type="match status" value="1"/>
</dbReference>
<sequence>MMRPFIAALLTLAMLAGCASRPMDTEAPLEREPWQDQAQRLEQLDRWTLAGKVGLRTPQDTTSANLDWAQYPGYYRMLISGPFGSGRNLLEGREGRVTLNTSEGRFEATSPEALMEQQLGWSLPISALDHWVRGLPAPGAHYERESDELGYPTQLQQAGWQIDYRDWEHADGLWLPRRLVMTYDELRATLVINDWQPGEPR</sequence>
<dbReference type="AlphaFoldDB" id="S2KNV2"/>
<evidence type="ECO:0000256" key="9">
    <source>
        <dbReference type="ARBA" id="ARBA00023139"/>
    </source>
</evidence>
<dbReference type="Gene3D" id="2.50.20.10">
    <property type="entry name" value="Lipoprotein localisation LolA/LolB/LppX"/>
    <property type="match status" value="1"/>
</dbReference>
<comment type="caution">
    <text evidence="15">The sequence shown here is derived from an EMBL/GenBank/DDBJ whole genome shotgun (WGS) entry which is preliminary data.</text>
</comment>
<evidence type="ECO:0000256" key="2">
    <source>
        <dbReference type="ARBA" id="ARBA00009696"/>
    </source>
</evidence>
<comment type="subunit">
    <text evidence="3 13">Monomer.</text>
</comment>
<evidence type="ECO:0000313" key="16">
    <source>
        <dbReference type="Proteomes" id="UP000014463"/>
    </source>
</evidence>
<evidence type="ECO:0000256" key="6">
    <source>
        <dbReference type="ARBA" id="ARBA00022729"/>
    </source>
</evidence>
<evidence type="ECO:0000256" key="3">
    <source>
        <dbReference type="ARBA" id="ARBA00011245"/>
    </source>
</evidence>
<feature type="signal peptide" evidence="14">
    <location>
        <begin position="1"/>
        <end position="19"/>
    </location>
</feature>
<organism evidence="15 16">
    <name type="scientific">Litchfieldella anticariensis (strain DSM 16096 / CECT 5854 / CIP 108499 / LMG 22089 / FP35)</name>
    <name type="common">Halomonas anticariensis</name>
    <dbReference type="NCBI Taxonomy" id="1121939"/>
    <lineage>
        <taxon>Bacteria</taxon>
        <taxon>Pseudomonadati</taxon>
        <taxon>Pseudomonadota</taxon>
        <taxon>Gammaproteobacteria</taxon>
        <taxon>Oceanospirillales</taxon>
        <taxon>Halomonadaceae</taxon>
        <taxon>Litchfieldella</taxon>
    </lineage>
</organism>
<keyword evidence="7 13" id="KW-0653">Protein transport</keyword>
<accession>S2KNV2</accession>
<evidence type="ECO:0000256" key="8">
    <source>
        <dbReference type="ARBA" id="ARBA00023136"/>
    </source>
</evidence>
<evidence type="ECO:0000256" key="14">
    <source>
        <dbReference type="SAM" id="SignalP"/>
    </source>
</evidence>
<dbReference type="PATRIC" id="fig|1121939.11.peg.42"/>
<feature type="chain" id="PRO_5008975627" description="Outer-membrane lipoprotein LolB" evidence="14">
    <location>
        <begin position="20"/>
        <end position="201"/>
    </location>
</feature>
<evidence type="ECO:0000256" key="10">
    <source>
        <dbReference type="ARBA" id="ARBA00023186"/>
    </source>
</evidence>
<comment type="subcellular location">
    <subcellularLocation>
        <location evidence="1 13">Cell outer membrane</location>
        <topology evidence="1 13">Lipid-anchor</topology>
    </subcellularLocation>
</comment>
<evidence type="ECO:0000256" key="1">
    <source>
        <dbReference type="ARBA" id="ARBA00004459"/>
    </source>
</evidence>
<comment type="function">
    <text evidence="13">Plays a critical role in the incorporation of lipoproteins in the outer membrane after they are released by the LolA protein.</text>
</comment>
<proteinExistence type="inferred from homology"/>
<evidence type="ECO:0000256" key="12">
    <source>
        <dbReference type="ARBA" id="ARBA00023288"/>
    </source>
</evidence>
<dbReference type="InterPro" id="IPR004565">
    <property type="entry name" value="OM_lipoprot_LolB"/>
</dbReference>
<dbReference type="STRING" id="1121939.L861_00290"/>
<evidence type="ECO:0000256" key="5">
    <source>
        <dbReference type="ARBA" id="ARBA00022448"/>
    </source>
</evidence>
<keyword evidence="12 13" id="KW-0449">Lipoprotein</keyword>
<dbReference type="InterPro" id="IPR029046">
    <property type="entry name" value="LolA/LolB/LppX"/>
</dbReference>
<reference evidence="15 16" key="1">
    <citation type="journal article" date="2013" name="Genome Announc.">
        <title>Draft genome sequence of the moderately halophilic gammaproteobacterium Halomonas anticariensis FP35.</title>
        <authorList>
            <person name="Tahrioui A."/>
            <person name="Quesada E."/>
            <person name="Llamas I."/>
        </authorList>
    </citation>
    <scope>NUCLEOTIDE SEQUENCE [LARGE SCALE GENOMIC DNA]</scope>
    <source>
        <strain evidence="16">DSM 16096 / CECT 5854 / LMG 22089 / FP35</strain>
    </source>
</reference>